<dbReference type="RefSeq" id="WP_278490192.1">
    <property type="nucleotide sequence ID" value="NZ_CAJZDG010000016.1"/>
</dbReference>
<name>A0A9D6AAF3_9BACT</name>
<comment type="caution">
    <text evidence="1">The sequence shown here is derived from an EMBL/GenBank/DDBJ whole genome shotgun (WGS) entry which is preliminary data.</text>
</comment>
<reference evidence="1" key="1">
    <citation type="submission" date="2020-04" db="EMBL/GenBank/DDBJ databases">
        <title>Deep metagenomics examines the oral microbiome during advanced dental caries in children, revealing novel taxa and co-occurrences with host molecules.</title>
        <authorList>
            <person name="Baker J.L."/>
            <person name="Morton J.T."/>
            <person name="Dinis M."/>
            <person name="Alvarez R."/>
            <person name="Tran N.C."/>
            <person name="Knight R."/>
            <person name="Edlund A."/>
        </authorList>
    </citation>
    <scope>NUCLEOTIDE SEQUENCE</scope>
    <source>
        <strain evidence="1">JCVI_32_bin.50</strain>
    </source>
</reference>
<gene>
    <name evidence="1" type="ORF">HXN55_06300</name>
</gene>
<dbReference type="Proteomes" id="UP000787419">
    <property type="component" value="Unassembled WGS sequence"/>
</dbReference>
<sequence>MADGLKATDSWVECKERTNKKNAPKASETMFGSIDLVGRNYEKNYSSFFNLL</sequence>
<protein>
    <submittedName>
        <fullName evidence="1">Uncharacterized protein</fullName>
    </submittedName>
</protein>
<dbReference type="EMBL" id="JABZTM010000059">
    <property type="protein sequence ID" value="MBF1446975.1"/>
    <property type="molecule type" value="Genomic_DNA"/>
</dbReference>
<dbReference type="AlphaFoldDB" id="A0A9D6AAF3"/>
<proteinExistence type="predicted"/>
<organism evidence="1 2">
    <name type="scientific">Prevotella nigrescens</name>
    <dbReference type="NCBI Taxonomy" id="28133"/>
    <lineage>
        <taxon>Bacteria</taxon>
        <taxon>Pseudomonadati</taxon>
        <taxon>Bacteroidota</taxon>
        <taxon>Bacteroidia</taxon>
        <taxon>Bacteroidales</taxon>
        <taxon>Prevotellaceae</taxon>
        <taxon>Prevotella</taxon>
    </lineage>
</organism>
<accession>A0A9D6AAF3</accession>
<evidence type="ECO:0000313" key="2">
    <source>
        <dbReference type="Proteomes" id="UP000787419"/>
    </source>
</evidence>
<evidence type="ECO:0000313" key="1">
    <source>
        <dbReference type="EMBL" id="MBF1446975.1"/>
    </source>
</evidence>